<dbReference type="PANTHER" id="PTHR16675">
    <property type="entry name" value="MHC CLASS I-RELATED"/>
    <property type="match status" value="1"/>
</dbReference>
<dbReference type="InterPro" id="IPR036179">
    <property type="entry name" value="Ig-like_dom_sf"/>
</dbReference>
<proteinExistence type="predicted"/>
<dbReference type="InterPro" id="IPR013783">
    <property type="entry name" value="Ig-like_fold"/>
</dbReference>
<protein>
    <recommendedName>
        <fullName evidence="4">Immunoglobulin C1-set domain-containing protein</fullName>
    </recommendedName>
</protein>
<dbReference type="EMBL" id="BEZZ01001013">
    <property type="protein sequence ID" value="GCC37514.1"/>
    <property type="molecule type" value="Genomic_DNA"/>
</dbReference>
<dbReference type="InterPro" id="IPR037055">
    <property type="entry name" value="MHC_I-like_Ag-recog_sf"/>
</dbReference>
<dbReference type="InterPro" id="IPR003006">
    <property type="entry name" value="Ig/MHC_CS"/>
</dbReference>
<evidence type="ECO:0008006" key="4">
    <source>
        <dbReference type="Google" id="ProtNLM"/>
    </source>
</evidence>
<dbReference type="SUPFAM" id="SSF48726">
    <property type="entry name" value="Immunoglobulin"/>
    <property type="match status" value="1"/>
</dbReference>
<organism evidence="2 3">
    <name type="scientific">Chiloscyllium punctatum</name>
    <name type="common">Brownbanded bambooshark</name>
    <name type="synonym">Hemiscyllium punctatum</name>
    <dbReference type="NCBI Taxonomy" id="137246"/>
    <lineage>
        <taxon>Eukaryota</taxon>
        <taxon>Metazoa</taxon>
        <taxon>Chordata</taxon>
        <taxon>Craniata</taxon>
        <taxon>Vertebrata</taxon>
        <taxon>Chondrichthyes</taxon>
        <taxon>Elasmobranchii</taxon>
        <taxon>Galeomorphii</taxon>
        <taxon>Galeoidea</taxon>
        <taxon>Orectolobiformes</taxon>
        <taxon>Hemiscylliidae</taxon>
        <taxon>Chiloscyllium</taxon>
    </lineage>
</organism>
<dbReference type="InterPro" id="IPR050208">
    <property type="entry name" value="MHC_class-I_related"/>
</dbReference>
<reference evidence="2 3" key="1">
    <citation type="journal article" date="2018" name="Nat. Ecol. Evol.">
        <title>Shark genomes provide insights into elasmobranch evolution and the origin of vertebrates.</title>
        <authorList>
            <person name="Hara Y"/>
            <person name="Yamaguchi K"/>
            <person name="Onimaru K"/>
            <person name="Kadota M"/>
            <person name="Koyanagi M"/>
            <person name="Keeley SD"/>
            <person name="Tatsumi K"/>
            <person name="Tanaka K"/>
            <person name="Motone F"/>
            <person name="Kageyama Y"/>
            <person name="Nozu R"/>
            <person name="Adachi N"/>
            <person name="Nishimura O"/>
            <person name="Nakagawa R"/>
            <person name="Tanegashima C"/>
            <person name="Kiyatake I"/>
            <person name="Matsumoto R"/>
            <person name="Murakumo K"/>
            <person name="Nishida K"/>
            <person name="Terakita A"/>
            <person name="Kuratani S"/>
            <person name="Sato K"/>
            <person name="Hyodo S Kuraku.S."/>
        </authorList>
    </citation>
    <scope>NUCLEOTIDE SEQUENCE [LARGE SCALE GENOMIC DNA]</scope>
</reference>
<dbReference type="Gene3D" id="2.60.40.10">
    <property type="entry name" value="Immunoglobulins"/>
    <property type="match status" value="1"/>
</dbReference>
<dbReference type="PANTHER" id="PTHR16675:SF235">
    <property type="entry name" value="SHKT DOMAIN-CONTAINING PROTEIN"/>
    <property type="match status" value="1"/>
</dbReference>
<keyword evidence="1" id="KW-0325">Glycoprotein</keyword>
<dbReference type="Gene3D" id="3.30.500.10">
    <property type="entry name" value="MHC class I-like antigen recognition-like"/>
    <property type="match status" value="1"/>
</dbReference>
<keyword evidence="3" id="KW-1185">Reference proteome</keyword>
<dbReference type="OrthoDB" id="8936120at2759"/>
<dbReference type="InterPro" id="IPR011162">
    <property type="entry name" value="MHC_I/II-like_Ag-recog"/>
</dbReference>
<dbReference type="Proteomes" id="UP000287033">
    <property type="component" value="Unassembled WGS sequence"/>
</dbReference>
<dbReference type="AlphaFoldDB" id="A0A401T4J5"/>
<evidence type="ECO:0000313" key="2">
    <source>
        <dbReference type="EMBL" id="GCC37514.1"/>
    </source>
</evidence>
<evidence type="ECO:0000313" key="3">
    <source>
        <dbReference type="Proteomes" id="UP000287033"/>
    </source>
</evidence>
<name>A0A401T4J5_CHIPU</name>
<gene>
    <name evidence="2" type="ORF">chiPu_0016018</name>
</gene>
<dbReference type="PROSITE" id="PS00290">
    <property type="entry name" value="IG_MHC"/>
    <property type="match status" value="1"/>
</dbReference>
<evidence type="ECO:0000256" key="1">
    <source>
        <dbReference type="ARBA" id="ARBA00023180"/>
    </source>
</evidence>
<sequence>MYDSNHEELTPREPWMAESEGPLFWRQKQFRAREVEDHFKYYVPSFMSRTNQTGGHWVLPTSHRDDFVEGLLINETLSTGILPIQDRTYQIRKWIEFDPENQAEYSCRVEHSGLEEKLVVIYGKTDSHC</sequence>
<comment type="caution">
    <text evidence="2">The sequence shown here is derived from an EMBL/GenBank/DDBJ whole genome shotgun (WGS) entry which is preliminary data.</text>
</comment>
<dbReference type="SUPFAM" id="SSF54452">
    <property type="entry name" value="MHC antigen-recognition domain"/>
    <property type="match status" value="1"/>
</dbReference>
<accession>A0A401T4J5</accession>